<organism evidence="3 4">
    <name type="scientific">Ktedonobacter robiniae</name>
    <dbReference type="NCBI Taxonomy" id="2778365"/>
    <lineage>
        <taxon>Bacteria</taxon>
        <taxon>Bacillati</taxon>
        <taxon>Chloroflexota</taxon>
        <taxon>Ktedonobacteria</taxon>
        <taxon>Ktedonobacterales</taxon>
        <taxon>Ktedonobacteraceae</taxon>
        <taxon>Ktedonobacter</taxon>
    </lineage>
</organism>
<protein>
    <recommendedName>
        <fullName evidence="5">Zinc-ribbon domain-containing protein</fullName>
    </recommendedName>
</protein>
<dbReference type="Proteomes" id="UP000654345">
    <property type="component" value="Unassembled WGS sequence"/>
</dbReference>
<accession>A0ABQ3UG33</accession>
<proteinExistence type="predicted"/>
<sequence>MVFCGQCGLQMAPGTTRCPRCGAAVENGQSGQNYDVTGSNDQTVESQSFFAPQPQQAARPYSGGSTANFGGHPSQGGPQPIMLRGADQNYGTQNAYDATSMMDAHTNMGGNPATMQPQGNAYAQGGGYPISQPGLSGMQQPMGRGYPASQSSFSNAPQSGGQYSYPGFAQPQGSFTPQGNMAYQQGQSAENSATTSVTSRGRTTALVTILVGMLFILVAMVLFIMQFNHMLG</sequence>
<comment type="caution">
    <text evidence="3">The sequence shown here is derived from an EMBL/GenBank/DDBJ whole genome shotgun (WGS) entry which is preliminary data.</text>
</comment>
<reference evidence="3 4" key="1">
    <citation type="journal article" date="2021" name="Int. J. Syst. Evol. Microbiol.">
        <title>Reticulibacter mediterranei gen. nov., sp. nov., within the new family Reticulibacteraceae fam. nov., and Ktedonospora formicarum gen. nov., sp. nov., Ktedonobacter robiniae sp. nov., Dictyobacter formicarum sp. nov. and Dictyobacter arantiisoli sp. nov., belonging to the class Ktedonobacteria.</title>
        <authorList>
            <person name="Yabe S."/>
            <person name="Zheng Y."/>
            <person name="Wang C.M."/>
            <person name="Sakai Y."/>
            <person name="Abe K."/>
            <person name="Yokota A."/>
            <person name="Donadio S."/>
            <person name="Cavaletti L."/>
            <person name="Monciardini P."/>
        </authorList>
    </citation>
    <scope>NUCLEOTIDE SEQUENCE [LARGE SCALE GENOMIC DNA]</scope>
    <source>
        <strain evidence="3 4">SOSP1-30</strain>
    </source>
</reference>
<dbReference type="EMBL" id="BNJG01000001">
    <property type="protein sequence ID" value="GHO51682.1"/>
    <property type="molecule type" value="Genomic_DNA"/>
</dbReference>
<gene>
    <name evidence="3" type="ORF">KSB_01570</name>
</gene>
<feature type="transmembrane region" description="Helical" evidence="2">
    <location>
        <begin position="205"/>
        <end position="225"/>
    </location>
</feature>
<evidence type="ECO:0000313" key="4">
    <source>
        <dbReference type="Proteomes" id="UP000654345"/>
    </source>
</evidence>
<keyword evidence="2" id="KW-0472">Membrane</keyword>
<keyword evidence="2" id="KW-1133">Transmembrane helix</keyword>
<evidence type="ECO:0000313" key="3">
    <source>
        <dbReference type="EMBL" id="GHO51682.1"/>
    </source>
</evidence>
<evidence type="ECO:0008006" key="5">
    <source>
        <dbReference type="Google" id="ProtNLM"/>
    </source>
</evidence>
<keyword evidence="4" id="KW-1185">Reference proteome</keyword>
<feature type="compositionally biased region" description="Polar residues" evidence="1">
    <location>
        <begin position="148"/>
        <end position="162"/>
    </location>
</feature>
<evidence type="ECO:0000256" key="2">
    <source>
        <dbReference type="SAM" id="Phobius"/>
    </source>
</evidence>
<evidence type="ECO:0000256" key="1">
    <source>
        <dbReference type="SAM" id="MobiDB-lite"/>
    </source>
</evidence>
<feature type="compositionally biased region" description="Polar residues" evidence="1">
    <location>
        <begin position="171"/>
        <end position="197"/>
    </location>
</feature>
<keyword evidence="2" id="KW-0812">Transmembrane</keyword>
<feature type="region of interest" description="Disordered" evidence="1">
    <location>
        <begin position="141"/>
        <end position="197"/>
    </location>
</feature>
<name>A0ABQ3UG33_9CHLR</name>
<dbReference type="RefSeq" id="WP_201368672.1">
    <property type="nucleotide sequence ID" value="NZ_BNJG01000001.1"/>
</dbReference>
<feature type="region of interest" description="Disordered" evidence="1">
    <location>
        <begin position="53"/>
        <end position="86"/>
    </location>
</feature>